<name>A0A1I7ZV69_9BILA</name>
<dbReference type="WBParaSite" id="L893_g299.t1">
    <property type="protein sequence ID" value="L893_g299.t1"/>
    <property type="gene ID" value="L893_g299"/>
</dbReference>
<evidence type="ECO:0000256" key="4">
    <source>
        <dbReference type="ARBA" id="ARBA00023136"/>
    </source>
</evidence>
<evidence type="ECO:0000313" key="8">
    <source>
        <dbReference type="WBParaSite" id="L893_g299.t1"/>
    </source>
</evidence>
<dbReference type="CDD" id="cd00637">
    <property type="entry name" value="7tm_classA_rhodopsin-like"/>
    <property type="match status" value="1"/>
</dbReference>
<feature type="transmembrane region" description="Helical" evidence="5">
    <location>
        <begin position="55"/>
        <end position="83"/>
    </location>
</feature>
<comment type="subcellular location">
    <subcellularLocation>
        <location evidence="1">Membrane</location>
    </subcellularLocation>
</comment>
<dbReference type="InterPro" id="IPR047130">
    <property type="entry name" value="7TM_GPCR_Srsx_nematod"/>
</dbReference>
<feature type="transmembrane region" description="Helical" evidence="5">
    <location>
        <begin position="25"/>
        <end position="43"/>
    </location>
</feature>
<feature type="transmembrane region" description="Helical" evidence="5">
    <location>
        <begin position="138"/>
        <end position="157"/>
    </location>
</feature>
<protein>
    <submittedName>
        <fullName evidence="8">G_PROTEIN_RECEP_F1_2 domain-containing protein</fullName>
    </submittedName>
</protein>
<proteinExistence type="predicted"/>
<keyword evidence="3 5" id="KW-1133">Transmembrane helix</keyword>
<feature type="transmembrane region" description="Helical" evidence="5">
    <location>
        <begin position="95"/>
        <end position="117"/>
    </location>
</feature>
<dbReference type="PRINTS" id="PR00237">
    <property type="entry name" value="GPCRRHODOPSN"/>
</dbReference>
<organism evidence="7 8">
    <name type="scientific">Steinernema glaseri</name>
    <dbReference type="NCBI Taxonomy" id="37863"/>
    <lineage>
        <taxon>Eukaryota</taxon>
        <taxon>Metazoa</taxon>
        <taxon>Ecdysozoa</taxon>
        <taxon>Nematoda</taxon>
        <taxon>Chromadorea</taxon>
        <taxon>Rhabditida</taxon>
        <taxon>Tylenchina</taxon>
        <taxon>Panagrolaimomorpha</taxon>
        <taxon>Strongyloidoidea</taxon>
        <taxon>Steinernematidae</taxon>
        <taxon>Steinernema</taxon>
    </lineage>
</organism>
<dbReference type="InterPro" id="IPR019424">
    <property type="entry name" value="7TM_GPCR_Srsx"/>
</dbReference>
<evidence type="ECO:0000256" key="1">
    <source>
        <dbReference type="ARBA" id="ARBA00004370"/>
    </source>
</evidence>
<feature type="transmembrane region" description="Helical" evidence="5">
    <location>
        <begin position="220"/>
        <end position="239"/>
    </location>
</feature>
<feature type="transmembrane region" description="Helical" evidence="5">
    <location>
        <begin position="259"/>
        <end position="284"/>
    </location>
</feature>
<feature type="transmembrane region" description="Helical" evidence="5">
    <location>
        <begin position="185"/>
        <end position="208"/>
    </location>
</feature>
<dbReference type="Gene3D" id="1.20.1070.10">
    <property type="entry name" value="Rhodopsin 7-helix transmembrane proteins"/>
    <property type="match status" value="1"/>
</dbReference>
<reference evidence="8" key="1">
    <citation type="submission" date="2016-11" db="UniProtKB">
        <authorList>
            <consortium name="WormBaseParasite"/>
        </authorList>
    </citation>
    <scope>IDENTIFICATION</scope>
</reference>
<dbReference type="InterPro" id="IPR017452">
    <property type="entry name" value="GPCR_Rhodpsn_7TM"/>
</dbReference>
<evidence type="ECO:0000259" key="6">
    <source>
        <dbReference type="PROSITE" id="PS50262"/>
    </source>
</evidence>
<keyword evidence="7" id="KW-1185">Reference proteome</keyword>
<dbReference type="PROSITE" id="PS50262">
    <property type="entry name" value="G_PROTEIN_RECEP_F1_2"/>
    <property type="match status" value="1"/>
</dbReference>
<dbReference type="Pfam" id="PF10320">
    <property type="entry name" value="7TM_GPCR_Srsx"/>
    <property type="match status" value="1"/>
</dbReference>
<dbReference type="SUPFAM" id="SSF81321">
    <property type="entry name" value="Family A G protein-coupled receptor-like"/>
    <property type="match status" value="1"/>
</dbReference>
<dbReference type="Proteomes" id="UP000095287">
    <property type="component" value="Unplaced"/>
</dbReference>
<dbReference type="SMART" id="SM01381">
    <property type="entry name" value="7TM_GPCR_Srsx"/>
    <property type="match status" value="1"/>
</dbReference>
<keyword evidence="4 5" id="KW-0472">Membrane</keyword>
<dbReference type="GO" id="GO:0004930">
    <property type="term" value="F:G protein-coupled receptor activity"/>
    <property type="evidence" value="ECO:0007669"/>
    <property type="project" value="InterPro"/>
</dbReference>
<dbReference type="InterPro" id="IPR000276">
    <property type="entry name" value="GPCR_Rhodpsn"/>
</dbReference>
<evidence type="ECO:0000256" key="5">
    <source>
        <dbReference type="SAM" id="Phobius"/>
    </source>
</evidence>
<accession>A0A1I7ZV69</accession>
<keyword evidence="2 5" id="KW-0812">Transmembrane</keyword>
<feature type="domain" description="G-protein coupled receptors family 1 profile" evidence="6">
    <location>
        <begin position="34"/>
        <end position="282"/>
    </location>
</feature>
<evidence type="ECO:0000256" key="2">
    <source>
        <dbReference type="ARBA" id="ARBA00022692"/>
    </source>
</evidence>
<dbReference type="AlphaFoldDB" id="A0A1I7ZV69"/>
<sequence length="325" mass="36326">MDSDSPVDFTMAAIDEHIALSCFRLIVWTASTLGNCVILYVILGQRSLRRRAVNLLFAQLAIGDFITGTVSGVRGLSVILFNALDFHDYTKRLCLFLGIPGLMGIHMSQSTMLAIALDRLLCIKFPVQYRHMETMKFAFFRFVLCFGFAATMTGVAFEGIGARGDDRITVCSTGRSLPVWYAEQYWNFLACFFTLFIYVLYISIYVLFTQQHSSSFGKSAAQRAIFMTMTAVLVSYFFLWCVPNVLSLVMDSIDAPSTIRAYFSSLIGLCSGINAATNVFIYGWKHPELRGHIRTVFKGERSSLVTVTAARSIITQSPSNRVSHI</sequence>
<dbReference type="GO" id="GO:0016020">
    <property type="term" value="C:membrane"/>
    <property type="evidence" value="ECO:0007669"/>
    <property type="project" value="UniProtKB-SubCell"/>
</dbReference>
<dbReference type="PANTHER" id="PTHR23360">
    <property type="entry name" value="G-PROTEIN COUPLED RECEPTORS FAMILY 1 PROFILE DOMAIN-CONTAINING PROTEIN-RELATED"/>
    <property type="match status" value="1"/>
</dbReference>
<evidence type="ECO:0000313" key="7">
    <source>
        <dbReference type="Proteomes" id="UP000095287"/>
    </source>
</evidence>
<evidence type="ECO:0000256" key="3">
    <source>
        <dbReference type="ARBA" id="ARBA00022989"/>
    </source>
</evidence>